<protein>
    <submittedName>
        <fullName evidence="1">Uncharacterized protein</fullName>
    </submittedName>
</protein>
<evidence type="ECO:0000313" key="1">
    <source>
        <dbReference type="EMBL" id="AYE36523.1"/>
    </source>
</evidence>
<proteinExistence type="predicted"/>
<gene>
    <name evidence="1" type="ORF">DB313_03520</name>
</gene>
<dbReference type="RefSeq" id="WP_120104443.1">
    <property type="nucleotide sequence ID" value="NZ_CP028884.1"/>
</dbReference>
<reference evidence="1 2" key="1">
    <citation type="journal article" date="2018" name="Infect. Genet. Evol.">
        <title>Genome-wide analysis of Borrelia turcica and 'Candidatus Borrelia tachyglossi' shows relapsing fever-like genomes with unique genomic links to Lyme disease Borrelia.</title>
        <authorList>
            <person name="Gofton A.W."/>
            <person name="Margos G."/>
            <person name="Fingerle V."/>
            <person name="Hepner S."/>
            <person name="Loh S.M."/>
            <person name="Ryan U."/>
            <person name="Irwin P."/>
            <person name="Oskam C.L."/>
        </authorList>
    </citation>
    <scope>NUCLEOTIDE SEQUENCE [LARGE SCALE GENOMIC DNA]</scope>
    <source>
        <strain evidence="1 2">IST7</strain>
    </source>
</reference>
<organism evidence="1 2">
    <name type="scientific">Borrelia turcica IST7</name>
    <dbReference type="NCBI Taxonomy" id="1104446"/>
    <lineage>
        <taxon>Bacteria</taxon>
        <taxon>Pseudomonadati</taxon>
        <taxon>Spirochaetota</taxon>
        <taxon>Spirochaetia</taxon>
        <taxon>Spirochaetales</taxon>
        <taxon>Borreliaceae</taxon>
        <taxon>Borrelia</taxon>
    </lineage>
</organism>
<evidence type="ECO:0000313" key="2">
    <source>
        <dbReference type="Proteomes" id="UP000275571"/>
    </source>
</evidence>
<dbReference type="AlphaFoldDB" id="A0A386PND6"/>
<sequence length="173" mass="20785">MIKKIFLLFLINTSLNSRLITTSIEKRASEETKKYSAFNLILEEEYYTKYPKSQNEIQIYELTENFIKSIIKGKVNYTTITPAYREINQYLLRSEIIDKSFLKYKIFKIKPMDTVFKSLALLYTKKGFYKVELYIGNNKKNKLEIFNLNTSYFIKNMDEIKNEMIFYRTNLNF</sequence>
<keyword evidence="2" id="KW-1185">Reference proteome</keyword>
<name>A0A386PND6_9SPIR</name>
<dbReference type="EMBL" id="CP028884">
    <property type="protein sequence ID" value="AYE36523.1"/>
    <property type="molecule type" value="Genomic_DNA"/>
</dbReference>
<dbReference type="KEGG" id="btur:DB313_03520"/>
<dbReference type="OrthoDB" id="350517at2"/>
<dbReference type="Proteomes" id="UP000275571">
    <property type="component" value="Chromosome"/>
</dbReference>
<accession>A0A386PND6</accession>